<dbReference type="InterPro" id="IPR029058">
    <property type="entry name" value="AB_hydrolase_fold"/>
</dbReference>
<dbReference type="InParanoid" id="Q5KB70"/>
<dbReference type="KEGG" id="cne:CNI03580"/>
<dbReference type="GeneID" id="36393043"/>
<dbReference type="InterPro" id="IPR049492">
    <property type="entry name" value="BD-FAE-like_dom"/>
</dbReference>
<dbReference type="SUPFAM" id="SSF53474">
    <property type="entry name" value="alpha/beta-Hydrolases"/>
    <property type="match status" value="1"/>
</dbReference>
<proteinExistence type="predicted"/>
<reference evidence="2 3" key="1">
    <citation type="journal article" date="2005" name="Science">
        <title>The genome of the basidiomycetous yeast and human pathogen Cryptococcus neoformans.</title>
        <authorList>
            <person name="Loftus B.J."/>
            <person name="Fung E."/>
            <person name="Roncaglia P."/>
            <person name="Rowley D."/>
            <person name="Amedeo P."/>
            <person name="Bruno D."/>
            <person name="Vamathevan J."/>
            <person name="Miranda M."/>
            <person name="Anderson I.J."/>
            <person name="Fraser J.A."/>
            <person name="Allen J.E."/>
            <person name="Bosdet I.E."/>
            <person name="Brent M.R."/>
            <person name="Chiu R."/>
            <person name="Doering T.L."/>
            <person name="Donlin M.J."/>
            <person name="D'Souza C.A."/>
            <person name="Fox D.S."/>
            <person name="Grinberg V."/>
            <person name="Fu J."/>
            <person name="Fukushima M."/>
            <person name="Haas B.J."/>
            <person name="Huang J.C."/>
            <person name="Janbon G."/>
            <person name="Jones S.J."/>
            <person name="Koo H.L."/>
            <person name="Krzywinski M.I."/>
            <person name="Kwon-Chung J.K."/>
            <person name="Lengeler K.B."/>
            <person name="Maiti R."/>
            <person name="Marra M.A."/>
            <person name="Marra R.E."/>
            <person name="Mathewson C.A."/>
            <person name="Mitchell T.G."/>
            <person name="Pertea M."/>
            <person name="Riggs F.R."/>
            <person name="Salzberg S.L."/>
            <person name="Schein J.E."/>
            <person name="Shvartsbeyn A."/>
            <person name="Shin H."/>
            <person name="Shumway M."/>
            <person name="Specht C.A."/>
            <person name="Suh B.B."/>
            <person name="Tenney A."/>
            <person name="Utterback T.R."/>
            <person name="Wickes B.L."/>
            <person name="Wortman J.R."/>
            <person name="Wye N.H."/>
            <person name="Kronstad J.W."/>
            <person name="Lodge J.K."/>
            <person name="Heitman J."/>
            <person name="Davis R.W."/>
            <person name="Fraser C.M."/>
            <person name="Hyman R.W."/>
        </authorList>
    </citation>
    <scope>NUCLEOTIDE SEQUENCE [LARGE SCALE GENOMIC DNA]</scope>
    <source>
        <strain evidence="3">JEC21 / ATCC MYA-565</strain>
    </source>
</reference>
<name>Q5KB70_CRYD1</name>
<keyword evidence="3" id="KW-1185">Reference proteome</keyword>
<feature type="domain" description="BD-FAE-like" evidence="1">
    <location>
        <begin position="18"/>
        <end position="140"/>
    </location>
</feature>
<accession>Q5KB70</accession>
<dbReference type="Pfam" id="PF20434">
    <property type="entry name" value="BD-FAE"/>
    <property type="match status" value="1"/>
</dbReference>
<dbReference type="PaxDb" id="214684-Q5KB70"/>
<organism evidence="2 3">
    <name type="scientific">Cryptococcus deneoformans (strain JEC21 / ATCC MYA-565)</name>
    <name type="common">Cryptococcus neoformans var. neoformans serotype D</name>
    <dbReference type="NCBI Taxonomy" id="214684"/>
    <lineage>
        <taxon>Eukaryota</taxon>
        <taxon>Fungi</taxon>
        <taxon>Dikarya</taxon>
        <taxon>Basidiomycota</taxon>
        <taxon>Agaricomycotina</taxon>
        <taxon>Tremellomycetes</taxon>
        <taxon>Tremellales</taxon>
        <taxon>Cryptococcaceae</taxon>
        <taxon>Cryptococcus</taxon>
        <taxon>Cryptococcus neoformans species complex</taxon>
    </lineage>
</organism>
<dbReference type="OrthoDB" id="19653at2759"/>
<dbReference type="HOGENOM" id="CLU_1992540_0_0_1"/>
<dbReference type="Gene3D" id="3.40.50.1820">
    <property type="entry name" value="alpha/beta hydrolase"/>
    <property type="match status" value="1"/>
</dbReference>
<evidence type="ECO:0000313" key="3">
    <source>
        <dbReference type="Proteomes" id="UP000002149"/>
    </source>
</evidence>
<dbReference type="Proteomes" id="UP000002149">
    <property type="component" value="Chromosome 9"/>
</dbReference>
<dbReference type="AlphaFoldDB" id="Q5KB70"/>
<dbReference type="VEuPathDB" id="FungiDB:CNI03580"/>
<gene>
    <name evidence="2" type="ordered locus">CNI03580</name>
</gene>
<sequence>MTTPITVTFDAKHDLQLDAYLPDTSDKVNGRALSVPVIIHYHRGGMLIGSKSDIYPPFMPVYLQSRKILLISPNYRLLFPSSADDMIKDVRSLFAYIASAENEPSFILYFKGLSVDTSRIVVMGVSGGNYPARAAATLSNIVPRPIGWLDLFGMGSDWLLDFWINGVDVERTMPVDTTLHDMAKQMN</sequence>
<evidence type="ECO:0000313" key="2">
    <source>
        <dbReference type="EMBL" id="AAW45298.2"/>
    </source>
</evidence>
<evidence type="ECO:0000259" key="1">
    <source>
        <dbReference type="Pfam" id="PF20434"/>
    </source>
</evidence>
<dbReference type="EMBL" id="AE017349">
    <property type="protein sequence ID" value="AAW45298.2"/>
    <property type="molecule type" value="Genomic_DNA"/>
</dbReference>
<protein>
    <recommendedName>
        <fullName evidence="1">BD-FAE-like domain-containing protein</fullName>
    </recommendedName>
</protein>
<accession>Q55MU3</accession>
<dbReference type="RefSeq" id="XP_024513443.1">
    <property type="nucleotide sequence ID" value="XM_024657869.1"/>
</dbReference>